<sequence length="214" mass="23476">MSNISQHPEPIRVALVDDHELVRDGLRALLTAMPQLEVVGEASSGAEALILVGQVRPDLLLVDIGMKDMTGLQLTEILCRQYPGMQILILSMYDHAEYVTSSIRAGARGYVLKDSASWEIIAAIDAIAAGGSYYSADLLEKTVSPPPTDDELTPREREVLQMLVQGLSNKAIARMLEISVRTIETHRLSIRRKLGVDTPAGLVKYALERGWLSI</sequence>
<feature type="modified residue" description="4-aspartylphosphate" evidence="5">
    <location>
        <position position="63"/>
    </location>
</feature>
<dbReference type="PROSITE" id="PS50110">
    <property type="entry name" value="RESPONSE_REGULATORY"/>
    <property type="match status" value="1"/>
</dbReference>
<dbReference type="SMART" id="SM00421">
    <property type="entry name" value="HTH_LUXR"/>
    <property type="match status" value="1"/>
</dbReference>
<evidence type="ECO:0000256" key="2">
    <source>
        <dbReference type="ARBA" id="ARBA00023015"/>
    </source>
</evidence>
<dbReference type="PRINTS" id="PR00038">
    <property type="entry name" value="HTHLUXR"/>
</dbReference>
<keyword evidence="4" id="KW-0804">Transcription</keyword>
<evidence type="ECO:0000256" key="3">
    <source>
        <dbReference type="ARBA" id="ARBA00023125"/>
    </source>
</evidence>
<dbReference type="Proteomes" id="UP001212042">
    <property type="component" value="Unassembled WGS sequence"/>
</dbReference>
<dbReference type="InterPro" id="IPR001789">
    <property type="entry name" value="Sig_transdc_resp-reg_receiver"/>
</dbReference>
<comment type="caution">
    <text evidence="8">The sequence shown here is derived from an EMBL/GenBank/DDBJ whole genome shotgun (WGS) entry which is preliminary data.</text>
</comment>
<protein>
    <submittedName>
        <fullName evidence="8">Response regulator transcription factor</fullName>
    </submittedName>
</protein>
<evidence type="ECO:0000313" key="9">
    <source>
        <dbReference type="Proteomes" id="UP001212042"/>
    </source>
</evidence>
<dbReference type="SMART" id="SM00448">
    <property type="entry name" value="REC"/>
    <property type="match status" value="1"/>
</dbReference>
<keyword evidence="3" id="KW-0238">DNA-binding</keyword>
<name>A0ABT4X8V9_9PSED</name>
<dbReference type="CDD" id="cd06170">
    <property type="entry name" value="LuxR_C_like"/>
    <property type="match status" value="1"/>
</dbReference>
<dbReference type="Gene3D" id="3.40.50.2300">
    <property type="match status" value="1"/>
</dbReference>
<evidence type="ECO:0000259" key="6">
    <source>
        <dbReference type="PROSITE" id="PS50043"/>
    </source>
</evidence>
<dbReference type="InterPro" id="IPR016032">
    <property type="entry name" value="Sig_transdc_resp-reg_C-effctor"/>
</dbReference>
<evidence type="ECO:0000256" key="5">
    <source>
        <dbReference type="PROSITE-ProRule" id="PRU00169"/>
    </source>
</evidence>
<dbReference type="InterPro" id="IPR039420">
    <property type="entry name" value="WalR-like"/>
</dbReference>
<dbReference type="InterPro" id="IPR000792">
    <property type="entry name" value="Tscrpt_reg_LuxR_C"/>
</dbReference>
<dbReference type="InterPro" id="IPR058245">
    <property type="entry name" value="NreC/VraR/RcsB-like_REC"/>
</dbReference>
<keyword evidence="1 5" id="KW-0597">Phosphoprotein</keyword>
<evidence type="ECO:0000256" key="1">
    <source>
        <dbReference type="ARBA" id="ARBA00022553"/>
    </source>
</evidence>
<feature type="domain" description="HTH luxR-type" evidence="6">
    <location>
        <begin position="145"/>
        <end position="210"/>
    </location>
</feature>
<dbReference type="SUPFAM" id="SSF52172">
    <property type="entry name" value="CheY-like"/>
    <property type="match status" value="1"/>
</dbReference>
<keyword evidence="9" id="KW-1185">Reference proteome</keyword>
<evidence type="ECO:0000259" key="7">
    <source>
        <dbReference type="PROSITE" id="PS50110"/>
    </source>
</evidence>
<feature type="domain" description="Response regulatory" evidence="7">
    <location>
        <begin position="12"/>
        <end position="128"/>
    </location>
</feature>
<dbReference type="EMBL" id="JAQJZJ010000001">
    <property type="protein sequence ID" value="MDA7084823.1"/>
    <property type="molecule type" value="Genomic_DNA"/>
</dbReference>
<organism evidence="8 9">
    <name type="scientific">Pseudomonas aestuarii</name>
    <dbReference type="NCBI Taxonomy" id="3018340"/>
    <lineage>
        <taxon>Bacteria</taxon>
        <taxon>Pseudomonadati</taxon>
        <taxon>Pseudomonadota</taxon>
        <taxon>Gammaproteobacteria</taxon>
        <taxon>Pseudomonadales</taxon>
        <taxon>Pseudomonadaceae</taxon>
        <taxon>Pseudomonas</taxon>
    </lineage>
</organism>
<dbReference type="InterPro" id="IPR011006">
    <property type="entry name" value="CheY-like_superfamily"/>
</dbReference>
<gene>
    <name evidence="8" type="ORF">PH586_00285</name>
</gene>
<dbReference type="PANTHER" id="PTHR43214">
    <property type="entry name" value="TWO-COMPONENT RESPONSE REGULATOR"/>
    <property type="match status" value="1"/>
</dbReference>
<dbReference type="PROSITE" id="PS00622">
    <property type="entry name" value="HTH_LUXR_1"/>
    <property type="match status" value="1"/>
</dbReference>
<proteinExistence type="predicted"/>
<dbReference type="RefSeq" id="WP_271345772.1">
    <property type="nucleotide sequence ID" value="NZ_JAQJZJ010000001.1"/>
</dbReference>
<reference evidence="8 9" key="1">
    <citation type="submission" date="2023-01" db="EMBL/GenBank/DDBJ databases">
        <title>Pseudomonas SA3-5T sp. nov., isolated from tidal flat sediment.</title>
        <authorList>
            <person name="Kim H.S."/>
            <person name="Kim J.-S."/>
            <person name="Suh M.K."/>
            <person name="Eom M.K."/>
            <person name="Lee J.-S."/>
        </authorList>
    </citation>
    <scope>NUCLEOTIDE SEQUENCE [LARGE SCALE GENOMIC DNA]</scope>
    <source>
        <strain evidence="8 9">SA3-5</strain>
    </source>
</reference>
<dbReference type="Pfam" id="PF00196">
    <property type="entry name" value="GerE"/>
    <property type="match status" value="1"/>
</dbReference>
<dbReference type="SUPFAM" id="SSF46894">
    <property type="entry name" value="C-terminal effector domain of the bipartite response regulators"/>
    <property type="match status" value="1"/>
</dbReference>
<dbReference type="Pfam" id="PF00072">
    <property type="entry name" value="Response_reg"/>
    <property type="match status" value="1"/>
</dbReference>
<dbReference type="CDD" id="cd17535">
    <property type="entry name" value="REC_NarL-like"/>
    <property type="match status" value="1"/>
</dbReference>
<accession>A0ABT4X8V9</accession>
<dbReference type="PANTHER" id="PTHR43214:SF41">
    <property type="entry name" value="NITRATE_NITRITE RESPONSE REGULATOR PROTEIN NARP"/>
    <property type="match status" value="1"/>
</dbReference>
<evidence type="ECO:0000313" key="8">
    <source>
        <dbReference type="EMBL" id="MDA7084823.1"/>
    </source>
</evidence>
<evidence type="ECO:0000256" key="4">
    <source>
        <dbReference type="ARBA" id="ARBA00023163"/>
    </source>
</evidence>
<keyword evidence="2" id="KW-0805">Transcription regulation</keyword>
<dbReference type="PROSITE" id="PS50043">
    <property type="entry name" value="HTH_LUXR_2"/>
    <property type="match status" value="1"/>
</dbReference>